<sequence length="72" mass="8381">MEKNTETQILNELKMVNQKLNEMNWKLDDIDSESRTSLWNIFRSLLIGILLVGPCIAIAIGLLQIVYTWIFK</sequence>
<dbReference type="EMBL" id="FOGL01000015">
    <property type="protein sequence ID" value="SES01531.1"/>
    <property type="molecule type" value="Genomic_DNA"/>
</dbReference>
<proteinExistence type="predicted"/>
<evidence type="ECO:0000313" key="2">
    <source>
        <dbReference type="EMBL" id="SES01531.1"/>
    </source>
</evidence>
<dbReference type="AlphaFoldDB" id="A0A1H9TWW9"/>
<name>A0A1H9TWW9_9BACI</name>
<keyword evidence="3" id="KW-1185">Reference proteome</keyword>
<organism evidence="2 3">
    <name type="scientific">Gracilibacillus ureilyticus</name>
    <dbReference type="NCBI Taxonomy" id="531814"/>
    <lineage>
        <taxon>Bacteria</taxon>
        <taxon>Bacillati</taxon>
        <taxon>Bacillota</taxon>
        <taxon>Bacilli</taxon>
        <taxon>Bacillales</taxon>
        <taxon>Bacillaceae</taxon>
        <taxon>Gracilibacillus</taxon>
    </lineage>
</organism>
<evidence type="ECO:0000256" key="1">
    <source>
        <dbReference type="SAM" id="Phobius"/>
    </source>
</evidence>
<dbReference type="STRING" id="531814.SAMN04487944_11527"/>
<accession>A0A1H9TWW9</accession>
<protein>
    <submittedName>
        <fullName evidence="2">Uncharacterized protein</fullName>
    </submittedName>
</protein>
<keyword evidence="1" id="KW-0472">Membrane</keyword>
<dbReference type="OrthoDB" id="2973474at2"/>
<gene>
    <name evidence="2" type="ORF">SAMN04487944_11527</name>
</gene>
<keyword evidence="1" id="KW-0812">Transmembrane</keyword>
<dbReference type="Proteomes" id="UP000199687">
    <property type="component" value="Unassembled WGS sequence"/>
</dbReference>
<dbReference type="RefSeq" id="WP_089742204.1">
    <property type="nucleotide sequence ID" value="NZ_FOGL01000015.1"/>
</dbReference>
<evidence type="ECO:0000313" key="3">
    <source>
        <dbReference type="Proteomes" id="UP000199687"/>
    </source>
</evidence>
<keyword evidence="1" id="KW-1133">Transmembrane helix</keyword>
<reference evidence="2 3" key="1">
    <citation type="submission" date="2016-10" db="EMBL/GenBank/DDBJ databases">
        <authorList>
            <person name="de Groot N.N."/>
        </authorList>
    </citation>
    <scope>NUCLEOTIDE SEQUENCE [LARGE SCALE GENOMIC DNA]</scope>
    <source>
        <strain evidence="2 3">CGMCC 1.7727</strain>
    </source>
</reference>
<feature type="transmembrane region" description="Helical" evidence="1">
    <location>
        <begin position="45"/>
        <end position="70"/>
    </location>
</feature>